<name>A0A2B7X7E2_POLH7</name>
<dbReference type="STRING" id="1447883.A0A2B7X7E2"/>
<keyword evidence="3" id="KW-1185">Reference proteome</keyword>
<evidence type="ECO:0000313" key="3">
    <source>
        <dbReference type="Proteomes" id="UP000224634"/>
    </source>
</evidence>
<comment type="caution">
    <text evidence="2">The sequence shown here is derived from an EMBL/GenBank/DDBJ whole genome shotgun (WGS) entry which is preliminary data.</text>
</comment>
<proteinExistence type="predicted"/>
<protein>
    <submittedName>
        <fullName evidence="2">Uncharacterized protein</fullName>
    </submittedName>
</protein>
<keyword evidence="1" id="KW-0732">Signal</keyword>
<evidence type="ECO:0000256" key="1">
    <source>
        <dbReference type="SAM" id="SignalP"/>
    </source>
</evidence>
<organism evidence="2 3">
    <name type="scientific">Polytolypa hystricis (strain UAMH7299)</name>
    <dbReference type="NCBI Taxonomy" id="1447883"/>
    <lineage>
        <taxon>Eukaryota</taxon>
        <taxon>Fungi</taxon>
        <taxon>Dikarya</taxon>
        <taxon>Ascomycota</taxon>
        <taxon>Pezizomycotina</taxon>
        <taxon>Eurotiomycetes</taxon>
        <taxon>Eurotiomycetidae</taxon>
        <taxon>Onygenales</taxon>
        <taxon>Onygenales incertae sedis</taxon>
        <taxon>Polytolypa</taxon>
    </lineage>
</organism>
<gene>
    <name evidence="2" type="ORF">AJ80_08434</name>
</gene>
<accession>A0A2B7X7E2</accession>
<sequence>MKLSPLAICGLAVLASAAESATESQSMQEKVDKLRKDPEGILHLGGDGVLRSWSGDYHTVIDYIRLRPKEIKHFYSGFARNHPEEFEKDTEESLAGIDGRTVTDAQVFNPPEALLEDYMIETRKKGFSTEQTPSAQIKRDLAKEQKGACDGRVCTMLRDCGPKRCNCFALKRGKPRTCEKPR</sequence>
<reference evidence="2 3" key="1">
    <citation type="submission" date="2017-10" db="EMBL/GenBank/DDBJ databases">
        <title>Comparative genomics in systemic dimorphic fungi from Ajellomycetaceae.</title>
        <authorList>
            <person name="Munoz J.F."/>
            <person name="Mcewen J.G."/>
            <person name="Clay O.K."/>
            <person name="Cuomo C.A."/>
        </authorList>
    </citation>
    <scope>NUCLEOTIDE SEQUENCE [LARGE SCALE GENOMIC DNA]</scope>
    <source>
        <strain evidence="2 3">UAMH7299</strain>
    </source>
</reference>
<feature type="chain" id="PRO_5012948026" evidence="1">
    <location>
        <begin position="21"/>
        <end position="182"/>
    </location>
</feature>
<evidence type="ECO:0000313" key="2">
    <source>
        <dbReference type="EMBL" id="PGH04885.1"/>
    </source>
</evidence>
<dbReference type="OrthoDB" id="3660917at2759"/>
<dbReference type="AlphaFoldDB" id="A0A2B7X7E2"/>
<dbReference type="EMBL" id="PDNA01000194">
    <property type="protein sequence ID" value="PGH04885.1"/>
    <property type="molecule type" value="Genomic_DNA"/>
</dbReference>
<feature type="signal peptide" evidence="1">
    <location>
        <begin position="1"/>
        <end position="20"/>
    </location>
</feature>
<dbReference type="Proteomes" id="UP000224634">
    <property type="component" value="Unassembled WGS sequence"/>
</dbReference>